<dbReference type="InterPro" id="IPR036390">
    <property type="entry name" value="WH_DNA-bd_sf"/>
</dbReference>
<dbReference type="Gene3D" id="1.10.10.10">
    <property type="entry name" value="Winged helix-like DNA-binding domain superfamily/Winged helix DNA-binding domain"/>
    <property type="match status" value="1"/>
</dbReference>
<proteinExistence type="predicted"/>
<gene>
    <name evidence="6" type="ORF">RGI145_01210</name>
</gene>
<dbReference type="Gene3D" id="3.30.450.40">
    <property type="match status" value="1"/>
</dbReference>
<dbReference type="GO" id="GO:0003677">
    <property type="term" value="F:DNA binding"/>
    <property type="evidence" value="ECO:0007669"/>
    <property type="project" value="UniProtKB-KW"/>
</dbReference>
<dbReference type="AlphaFoldDB" id="A0A1L7AAU3"/>
<dbReference type="GO" id="GO:0045892">
    <property type="term" value="P:negative regulation of DNA-templated transcription"/>
    <property type="evidence" value="ECO:0007669"/>
    <property type="project" value="TreeGrafter"/>
</dbReference>
<dbReference type="STRING" id="257708.RGI145_01210"/>
<evidence type="ECO:0000259" key="5">
    <source>
        <dbReference type="PROSITE" id="PS51078"/>
    </source>
</evidence>
<evidence type="ECO:0000313" key="7">
    <source>
        <dbReference type="Proteomes" id="UP000185494"/>
    </source>
</evidence>
<dbReference type="PANTHER" id="PTHR30136:SF34">
    <property type="entry name" value="TRANSCRIPTIONAL REGULATOR"/>
    <property type="match status" value="1"/>
</dbReference>
<dbReference type="EMBL" id="CP015583">
    <property type="protein sequence ID" value="APT55937.1"/>
    <property type="molecule type" value="Genomic_DNA"/>
</dbReference>
<dbReference type="Pfam" id="PF09339">
    <property type="entry name" value="HTH_IclR"/>
    <property type="match status" value="1"/>
</dbReference>
<evidence type="ECO:0000256" key="1">
    <source>
        <dbReference type="ARBA" id="ARBA00023015"/>
    </source>
</evidence>
<dbReference type="GO" id="GO:0003700">
    <property type="term" value="F:DNA-binding transcription factor activity"/>
    <property type="evidence" value="ECO:0007669"/>
    <property type="project" value="TreeGrafter"/>
</dbReference>
<organism evidence="6 7">
    <name type="scientific">Roseomonas gilardii</name>
    <dbReference type="NCBI Taxonomy" id="257708"/>
    <lineage>
        <taxon>Bacteria</taxon>
        <taxon>Pseudomonadati</taxon>
        <taxon>Pseudomonadota</taxon>
        <taxon>Alphaproteobacteria</taxon>
        <taxon>Acetobacterales</taxon>
        <taxon>Roseomonadaceae</taxon>
        <taxon>Roseomonas</taxon>
    </lineage>
</organism>
<dbReference type="Proteomes" id="UP000185494">
    <property type="component" value="Chromosome 1"/>
</dbReference>
<keyword evidence="2" id="KW-0238">DNA-binding</keyword>
<dbReference type="InterPro" id="IPR050707">
    <property type="entry name" value="HTH_MetabolicPath_Reg"/>
</dbReference>
<dbReference type="InterPro" id="IPR005471">
    <property type="entry name" value="Tscrpt_reg_IclR_N"/>
</dbReference>
<dbReference type="InterPro" id="IPR036388">
    <property type="entry name" value="WH-like_DNA-bd_sf"/>
</dbReference>
<keyword evidence="3" id="KW-0804">Transcription</keyword>
<dbReference type="eggNOG" id="COG1414">
    <property type="taxonomic scope" value="Bacteria"/>
</dbReference>
<reference evidence="6 7" key="1">
    <citation type="submission" date="2016-05" db="EMBL/GenBank/DDBJ databases">
        <title>Complete Genome and Methylome Analysis of Psychrotrophic Bacterial Isolates from Antarctic Lake Untersee.</title>
        <authorList>
            <person name="Fomenkov A."/>
            <person name="Akimov V.N."/>
            <person name="Vasilyeva L.V."/>
            <person name="Andersen D."/>
            <person name="Vincze T."/>
            <person name="Roberts R.J."/>
        </authorList>
    </citation>
    <scope>NUCLEOTIDE SEQUENCE [LARGE SCALE GENOMIC DNA]</scope>
    <source>
        <strain evidence="6 7">U14-5</strain>
    </source>
</reference>
<dbReference type="SUPFAM" id="SSF55781">
    <property type="entry name" value="GAF domain-like"/>
    <property type="match status" value="1"/>
</dbReference>
<dbReference type="InterPro" id="IPR029016">
    <property type="entry name" value="GAF-like_dom_sf"/>
</dbReference>
<evidence type="ECO:0000256" key="3">
    <source>
        <dbReference type="ARBA" id="ARBA00023163"/>
    </source>
</evidence>
<evidence type="ECO:0000259" key="4">
    <source>
        <dbReference type="PROSITE" id="PS51077"/>
    </source>
</evidence>
<evidence type="ECO:0000256" key="2">
    <source>
        <dbReference type="ARBA" id="ARBA00023125"/>
    </source>
</evidence>
<keyword evidence="1" id="KW-0805">Transcription regulation</keyword>
<feature type="domain" description="IclR-ED" evidence="5">
    <location>
        <begin position="88"/>
        <end position="272"/>
    </location>
</feature>
<dbReference type="SUPFAM" id="SSF46785">
    <property type="entry name" value="Winged helix' DNA-binding domain"/>
    <property type="match status" value="1"/>
</dbReference>
<accession>A0A1L7AAU3</accession>
<dbReference type="KEGG" id="rgi:RGI145_01210"/>
<evidence type="ECO:0000313" key="6">
    <source>
        <dbReference type="EMBL" id="APT55937.1"/>
    </source>
</evidence>
<protein>
    <submittedName>
        <fullName evidence="6">IclR family transcriptional regulator</fullName>
    </submittedName>
</protein>
<feature type="domain" description="HTH iclR-type" evidence="4">
    <location>
        <begin position="25"/>
        <end position="87"/>
    </location>
</feature>
<dbReference type="PROSITE" id="PS51078">
    <property type="entry name" value="ICLR_ED"/>
    <property type="match status" value="1"/>
</dbReference>
<name>A0A1L7AAU3_9PROT</name>
<dbReference type="PANTHER" id="PTHR30136">
    <property type="entry name" value="HELIX-TURN-HELIX TRANSCRIPTIONAL REGULATOR, ICLR FAMILY"/>
    <property type="match status" value="1"/>
</dbReference>
<dbReference type="SMART" id="SM00346">
    <property type="entry name" value="HTH_ICLR"/>
    <property type="match status" value="1"/>
</dbReference>
<dbReference type="Pfam" id="PF01614">
    <property type="entry name" value="IclR_C"/>
    <property type="match status" value="1"/>
</dbReference>
<dbReference type="PROSITE" id="PS51077">
    <property type="entry name" value="HTH_ICLR"/>
    <property type="match status" value="1"/>
</dbReference>
<dbReference type="InterPro" id="IPR014757">
    <property type="entry name" value="Tscrpt_reg_IclR_C"/>
</dbReference>
<sequence length="286" mass="30175">MGKQISCAEAPPVAAGGEADDRYLVPGLVRGLQALQAFTPERRRMTLVEIGAALGITRSAAYRLVYTLDQLGFLVHDPQTRTYALGPAVLRLGYGYIASRDLLEVAAPHLEALRDRTQWSAHLGVLEGRDVVYLMRMPTRRAVSSVVQVGSRLPAHATGMGRVLLAGLEDAAIEALYRDARLESYSGRTPTTPPALLKQARLDRASGTVTNVAGYEAGVTSIAAPVRDVSGRVVAAINISTVALLVTEAELRGPLAQEVAASAAAISRALGHAPTDAAPRPRKAGG</sequence>